<gene>
    <name evidence="9" type="ORF">FOH10_05290</name>
</gene>
<keyword evidence="5" id="KW-0238">DNA-binding</keyword>
<feature type="domain" description="RNA polymerase sigma-70 region 2" evidence="7">
    <location>
        <begin position="95"/>
        <end position="156"/>
    </location>
</feature>
<organism evidence="9 10">
    <name type="scientific">Nocardia otitidiscaviarum</name>
    <dbReference type="NCBI Taxonomy" id="1823"/>
    <lineage>
        <taxon>Bacteria</taxon>
        <taxon>Bacillati</taxon>
        <taxon>Actinomycetota</taxon>
        <taxon>Actinomycetes</taxon>
        <taxon>Mycobacteriales</taxon>
        <taxon>Nocardiaceae</taxon>
        <taxon>Nocardia</taxon>
    </lineage>
</organism>
<dbReference type="InterPro" id="IPR036388">
    <property type="entry name" value="WH-like_DNA-bd_sf"/>
</dbReference>
<dbReference type="Pfam" id="PF08281">
    <property type="entry name" value="Sigma70_r4_2"/>
    <property type="match status" value="1"/>
</dbReference>
<proteinExistence type="inferred from homology"/>
<dbReference type="PANTHER" id="PTHR30173:SF36">
    <property type="entry name" value="ECF RNA POLYMERASE SIGMA FACTOR SIGJ"/>
    <property type="match status" value="1"/>
</dbReference>
<comment type="subunit">
    <text evidence="2">Interacts transiently with the RNA polymerase catalytic core formed by RpoA, RpoB, RpoC and RpoZ (2 alpha, 1 beta, 1 beta' and 1 omega subunit) to form the RNA polymerase holoenzyme that can initiate transcription.</text>
</comment>
<dbReference type="AlphaFoldDB" id="A0A516NH54"/>
<dbReference type="SUPFAM" id="SSF88659">
    <property type="entry name" value="Sigma3 and sigma4 domains of RNA polymerase sigma factors"/>
    <property type="match status" value="1"/>
</dbReference>
<accession>A0A516NH54</accession>
<evidence type="ECO:0000256" key="5">
    <source>
        <dbReference type="ARBA" id="ARBA00023125"/>
    </source>
</evidence>
<dbReference type="KEGG" id="nod:FOH10_05290"/>
<evidence type="ECO:0000256" key="1">
    <source>
        <dbReference type="ARBA" id="ARBA00010641"/>
    </source>
</evidence>
<dbReference type="EMBL" id="CP041695">
    <property type="protein sequence ID" value="QDP78239.1"/>
    <property type="molecule type" value="Genomic_DNA"/>
</dbReference>
<dbReference type="GO" id="GO:0016987">
    <property type="term" value="F:sigma factor activity"/>
    <property type="evidence" value="ECO:0007669"/>
    <property type="project" value="UniProtKB-KW"/>
</dbReference>
<protein>
    <submittedName>
        <fullName evidence="9">Sigma-70 family RNA polymerase sigma factor</fullName>
    </submittedName>
</protein>
<evidence type="ECO:0000256" key="2">
    <source>
        <dbReference type="ARBA" id="ARBA00011344"/>
    </source>
</evidence>
<dbReference type="GO" id="GO:0003677">
    <property type="term" value="F:DNA binding"/>
    <property type="evidence" value="ECO:0007669"/>
    <property type="project" value="UniProtKB-KW"/>
</dbReference>
<dbReference type="Gene3D" id="3.10.450.50">
    <property type="match status" value="1"/>
</dbReference>
<evidence type="ECO:0000256" key="4">
    <source>
        <dbReference type="ARBA" id="ARBA00023082"/>
    </source>
</evidence>
<comment type="similarity">
    <text evidence="1">Belongs to the sigma-70 factor family. ECF subfamily.</text>
</comment>
<keyword evidence="6" id="KW-0804">Transcription</keyword>
<evidence type="ECO:0000313" key="10">
    <source>
        <dbReference type="Proteomes" id="UP000317039"/>
    </source>
</evidence>
<keyword evidence="4" id="KW-0731">Sigma factor</keyword>
<dbReference type="Gene3D" id="1.10.1740.10">
    <property type="match status" value="1"/>
</dbReference>
<feature type="domain" description="RNA polymerase sigma factor 70 region 4 type 2" evidence="8">
    <location>
        <begin position="196"/>
        <end position="246"/>
    </location>
</feature>
<evidence type="ECO:0000256" key="6">
    <source>
        <dbReference type="ARBA" id="ARBA00023163"/>
    </source>
</evidence>
<evidence type="ECO:0000256" key="3">
    <source>
        <dbReference type="ARBA" id="ARBA00023015"/>
    </source>
</evidence>
<dbReference type="Proteomes" id="UP000317039">
    <property type="component" value="Chromosome"/>
</dbReference>
<dbReference type="SUPFAM" id="SSF54427">
    <property type="entry name" value="NTF2-like"/>
    <property type="match status" value="1"/>
</dbReference>
<dbReference type="InterPro" id="IPR032710">
    <property type="entry name" value="NTF2-like_dom_sf"/>
</dbReference>
<sequence length="380" mass="41795">MPASSTAIVATTSTARRWRAHRLVVLSSTSVSSRRPRQCGGAYERRVGAVNVTACDVDHTRSPCHISRCAGPPKLDTVRGGDVTDAAADTATETFAEHRDLLFALVYNLLGSIADTEDVLQETWLSWMPRQRRGTDEIANPRAYLVRIAVNAALARQSDIARRRETYIGPWLPEPLLTDDADTADAALRTEAVSMAMLVVLQTLTPLERAVFVLNEVFGYRHAEIAPMIGREAAAVRQLAHRARSHVQARRPRFRADPVVQRRVTERFLDAQRGSDLSALMDLLAPDVIFHSDGGGRIRTALRPIEGAAKVARLLTGPGVRSTMVDLDLRLGHINGEPAVVCFRRGEPYGVGVLDIDPETERIRCIYTIGNPDKLIGMAR</sequence>
<evidence type="ECO:0000259" key="7">
    <source>
        <dbReference type="Pfam" id="PF04542"/>
    </source>
</evidence>
<evidence type="ECO:0000313" key="9">
    <source>
        <dbReference type="EMBL" id="QDP78239.1"/>
    </source>
</evidence>
<evidence type="ECO:0000259" key="8">
    <source>
        <dbReference type="Pfam" id="PF08281"/>
    </source>
</evidence>
<dbReference type="NCBIfam" id="TIGR02937">
    <property type="entry name" value="sigma70-ECF"/>
    <property type="match status" value="1"/>
</dbReference>
<dbReference type="InterPro" id="IPR013324">
    <property type="entry name" value="RNA_pol_sigma_r3/r4-like"/>
</dbReference>
<dbReference type="InterPro" id="IPR013325">
    <property type="entry name" value="RNA_pol_sigma_r2"/>
</dbReference>
<dbReference type="Pfam" id="PF04542">
    <property type="entry name" value="Sigma70_r2"/>
    <property type="match status" value="1"/>
</dbReference>
<dbReference type="InterPro" id="IPR014284">
    <property type="entry name" value="RNA_pol_sigma-70_dom"/>
</dbReference>
<dbReference type="InterPro" id="IPR013249">
    <property type="entry name" value="RNA_pol_sigma70_r4_t2"/>
</dbReference>
<reference evidence="9 10" key="1">
    <citation type="submission" date="2019-07" db="EMBL/GenBank/DDBJ databases">
        <title>Complete Genome Sequence and Methylome Analysis of Nocardia otitidis-caviarum NEB252.</title>
        <authorList>
            <person name="Fomenkov A."/>
            <person name="Anton B.P."/>
            <person name="Vincze T."/>
            <person name="Roberts R.J."/>
        </authorList>
    </citation>
    <scope>NUCLEOTIDE SEQUENCE [LARGE SCALE GENOMIC DNA]</scope>
    <source>
        <strain evidence="9 10">NEB252</strain>
    </source>
</reference>
<dbReference type="Gene3D" id="1.10.10.10">
    <property type="entry name" value="Winged helix-like DNA-binding domain superfamily/Winged helix DNA-binding domain"/>
    <property type="match status" value="1"/>
</dbReference>
<name>A0A516NH54_9NOCA</name>
<dbReference type="NCBIfam" id="NF007214">
    <property type="entry name" value="PRK09636.1"/>
    <property type="match status" value="1"/>
</dbReference>
<dbReference type="PANTHER" id="PTHR30173">
    <property type="entry name" value="SIGMA 19 FACTOR"/>
    <property type="match status" value="1"/>
</dbReference>
<dbReference type="GO" id="GO:0006352">
    <property type="term" value="P:DNA-templated transcription initiation"/>
    <property type="evidence" value="ECO:0007669"/>
    <property type="project" value="InterPro"/>
</dbReference>
<dbReference type="InterPro" id="IPR052704">
    <property type="entry name" value="ECF_Sigma-70_Domain"/>
</dbReference>
<keyword evidence="3" id="KW-0805">Transcription regulation</keyword>
<dbReference type="InterPro" id="IPR007627">
    <property type="entry name" value="RNA_pol_sigma70_r2"/>
</dbReference>
<dbReference type="SUPFAM" id="SSF88946">
    <property type="entry name" value="Sigma2 domain of RNA polymerase sigma factors"/>
    <property type="match status" value="1"/>
</dbReference>